<dbReference type="PROSITE" id="PS51352">
    <property type="entry name" value="THIOREDOXIN_2"/>
    <property type="match status" value="1"/>
</dbReference>
<dbReference type="CDD" id="cd02966">
    <property type="entry name" value="TlpA_like_family"/>
    <property type="match status" value="1"/>
</dbReference>
<organism evidence="2 3">
    <name type="scientific">Jiulongibacter sediminis</name>
    <dbReference type="NCBI Taxonomy" id="1605367"/>
    <lineage>
        <taxon>Bacteria</taxon>
        <taxon>Pseudomonadati</taxon>
        <taxon>Bacteroidota</taxon>
        <taxon>Cytophagia</taxon>
        <taxon>Cytophagales</taxon>
        <taxon>Leadbetterellaceae</taxon>
        <taxon>Jiulongibacter</taxon>
    </lineage>
</organism>
<dbReference type="Gene3D" id="3.40.30.10">
    <property type="entry name" value="Glutaredoxin"/>
    <property type="match status" value="1"/>
</dbReference>
<dbReference type="PANTHER" id="PTHR42852:SF13">
    <property type="entry name" value="PROTEIN DIPZ"/>
    <property type="match status" value="1"/>
</dbReference>
<name>A0A0P7B9W8_9BACT</name>
<evidence type="ECO:0000313" key="2">
    <source>
        <dbReference type="EMBL" id="KPM47131.1"/>
    </source>
</evidence>
<dbReference type="PROSITE" id="PS51257">
    <property type="entry name" value="PROKAR_LIPOPROTEIN"/>
    <property type="match status" value="1"/>
</dbReference>
<protein>
    <recommendedName>
        <fullName evidence="1">Thioredoxin domain-containing protein</fullName>
    </recommendedName>
</protein>
<dbReference type="PANTHER" id="PTHR42852">
    <property type="entry name" value="THIOL:DISULFIDE INTERCHANGE PROTEIN DSBE"/>
    <property type="match status" value="1"/>
</dbReference>
<dbReference type="Pfam" id="PF08534">
    <property type="entry name" value="Redoxin"/>
    <property type="match status" value="1"/>
</dbReference>
<dbReference type="InterPro" id="IPR013740">
    <property type="entry name" value="Redoxin"/>
</dbReference>
<dbReference type="GO" id="GO:0016491">
    <property type="term" value="F:oxidoreductase activity"/>
    <property type="evidence" value="ECO:0007669"/>
    <property type="project" value="InterPro"/>
</dbReference>
<dbReference type="InterPro" id="IPR050553">
    <property type="entry name" value="Thioredoxin_ResA/DsbE_sf"/>
</dbReference>
<gene>
    <name evidence="2" type="ORF">AFM12_15020</name>
</gene>
<dbReference type="InterPro" id="IPR013766">
    <property type="entry name" value="Thioredoxin_domain"/>
</dbReference>
<dbReference type="AlphaFoldDB" id="A0A0P7B9W8"/>
<evidence type="ECO:0000313" key="3">
    <source>
        <dbReference type="Proteomes" id="UP000050454"/>
    </source>
</evidence>
<dbReference type="SUPFAM" id="SSF52833">
    <property type="entry name" value="Thioredoxin-like"/>
    <property type="match status" value="1"/>
</dbReference>
<reference evidence="2 3" key="1">
    <citation type="submission" date="2015-07" db="EMBL/GenBank/DDBJ databases">
        <title>The draft genome sequence of Leadbetterella sp. JN14-9.</title>
        <authorList>
            <person name="Liu Y."/>
            <person name="Du J."/>
            <person name="Shao Z."/>
        </authorList>
    </citation>
    <scope>NUCLEOTIDE SEQUENCE [LARGE SCALE GENOMIC DNA]</scope>
    <source>
        <strain evidence="2 3">JN14-9</strain>
    </source>
</reference>
<evidence type="ECO:0000259" key="1">
    <source>
        <dbReference type="PROSITE" id="PS51352"/>
    </source>
</evidence>
<dbReference type="Pfam" id="PF14289">
    <property type="entry name" value="DUF4369"/>
    <property type="match status" value="1"/>
</dbReference>
<proteinExistence type="predicted"/>
<sequence length="398" mass="44739">MQNLEMKRVLNQNLLVALITFTFFSFSCNSQDNASSKTMESLDLHIQGTVKSDIPEKVYLERMNERNLAVLVDSVKIGSDKTFKFNTSIPQPGIYQLNIDEQQVIGLIIDGGENLTITADGETSPDKMPEYTVEGSENINRFNAVLKEAQNFGQLRASLEEEFKTANAKQQQELRQQYQMSFNNHRETIKPMIAQMGTSLAGIIAANNFLNPDMDGEFLVSLKDQLIAEGKNHQFAQLFIQTINQQTVGSEGSIAPDFELTNLKGEKVKLSELRGKTVIIDFWATWCGPCIRSFPGMKQAKDKYADNPDVEFLFVNTFERVGEDQWNSHVQNFISKRGFQYLNPPLDIGNQTALAYGVEGIPAKFCIDPEGKIKHKSTGFLGTSEAVYNEMVEWVEGK</sequence>
<comment type="caution">
    <text evidence="2">The sequence shown here is derived from an EMBL/GenBank/DDBJ whole genome shotgun (WGS) entry which is preliminary data.</text>
</comment>
<dbReference type="InterPro" id="IPR025380">
    <property type="entry name" value="DUF4369"/>
</dbReference>
<dbReference type="InterPro" id="IPR036249">
    <property type="entry name" value="Thioredoxin-like_sf"/>
</dbReference>
<dbReference type="Proteomes" id="UP000050454">
    <property type="component" value="Unassembled WGS sequence"/>
</dbReference>
<feature type="domain" description="Thioredoxin" evidence="1">
    <location>
        <begin position="249"/>
        <end position="398"/>
    </location>
</feature>
<accession>A0A0P7B9W8</accession>
<keyword evidence="3" id="KW-1185">Reference proteome</keyword>
<dbReference type="STRING" id="1605367.AFM12_15020"/>
<dbReference type="OrthoDB" id="6399635at2"/>
<dbReference type="EMBL" id="LGTQ01000012">
    <property type="protein sequence ID" value="KPM47131.1"/>
    <property type="molecule type" value="Genomic_DNA"/>
</dbReference>